<organism evidence="1 2">
    <name type="scientific">Acaulospora colombiana</name>
    <dbReference type="NCBI Taxonomy" id="27376"/>
    <lineage>
        <taxon>Eukaryota</taxon>
        <taxon>Fungi</taxon>
        <taxon>Fungi incertae sedis</taxon>
        <taxon>Mucoromycota</taxon>
        <taxon>Glomeromycotina</taxon>
        <taxon>Glomeromycetes</taxon>
        <taxon>Diversisporales</taxon>
        <taxon>Acaulosporaceae</taxon>
        <taxon>Acaulospora</taxon>
    </lineage>
</organism>
<evidence type="ECO:0000313" key="2">
    <source>
        <dbReference type="Proteomes" id="UP000789525"/>
    </source>
</evidence>
<evidence type="ECO:0000313" key="1">
    <source>
        <dbReference type="EMBL" id="CAG8622512.1"/>
    </source>
</evidence>
<comment type="caution">
    <text evidence="1">The sequence shown here is derived from an EMBL/GenBank/DDBJ whole genome shotgun (WGS) entry which is preliminary data.</text>
</comment>
<sequence length="108" mass="11679">PYLDNQSEMLLQAIQGVLTSVRSPTPSNELNENLTQIITIVSSIVAVSRGSLPMSAQDRGLGILNILSEHCDKLSEVQLEGTVSKDSRHVMAISSYAIANAVKELMKL</sequence>
<feature type="non-terminal residue" evidence="1">
    <location>
        <position position="1"/>
    </location>
</feature>
<dbReference type="EMBL" id="CAJVPT010016908">
    <property type="protein sequence ID" value="CAG8622512.1"/>
    <property type="molecule type" value="Genomic_DNA"/>
</dbReference>
<keyword evidence="2" id="KW-1185">Reference proteome</keyword>
<protein>
    <submittedName>
        <fullName evidence="1">12548_t:CDS:1</fullName>
    </submittedName>
</protein>
<reference evidence="1" key="1">
    <citation type="submission" date="2021-06" db="EMBL/GenBank/DDBJ databases">
        <authorList>
            <person name="Kallberg Y."/>
            <person name="Tangrot J."/>
            <person name="Rosling A."/>
        </authorList>
    </citation>
    <scope>NUCLEOTIDE SEQUENCE</scope>
    <source>
        <strain evidence="1">CL356</strain>
    </source>
</reference>
<gene>
    <name evidence="1" type="ORF">ACOLOM_LOCUS7380</name>
</gene>
<accession>A0ACA9MZS2</accession>
<name>A0ACA9MZS2_9GLOM</name>
<proteinExistence type="predicted"/>
<dbReference type="Proteomes" id="UP000789525">
    <property type="component" value="Unassembled WGS sequence"/>
</dbReference>